<dbReference type="GO" id="GO:0008270">
    <property type="term" value="F:zinc ion binding"/>
    <property type="evidence" value="ECO:0007669"/>
    <property type="project" value="UniProtKB-KW"/>
</dbReference>
<dbReference type="NCBIfam" id="TIGR00615">
    <property type="entry name" value="recR"/>
    <property type="match status" value="1"/>
</dbReference>
<evidence type="ECO:0000259" key="8">
    <source>
        <dbReference type="PROSITE" id="PS50880"/>
    </source>
</evidence>
<dbReference type="PANTHER" id="PTHR30446:SF0">
    <property type="entry name" value="RECOMBINATION PROTEIN RECR"/>
    <property type="match status" value="1"/>
</dbReference>
<dbReference type="GO" id="GO:0003677">
    <property type="term" value="F:DNA binding"/>
    <property type="evidence" value="ECO:0007669"/>
    <property type="project" value="UniProtKB-UniRule"/>
</dbReference>
<name>A0A5C6DK38_9BACT</name>
<evidence type="ECO:0000313" key="9">
    <source>
        <dbReference type="EMBL" id="TWU37200.1"/>
    </source>
</evidence>
<keyword evidence="5 7" id="KW-0233">DNA recombination</keyword>
<dbReference type="AlphaFoldDB" id="A0A5C6DK38"/>
<dbReference type="InterPro" id="IPR015967">
    <property type="entry name" value="Rcmb_RecR_Znf"/>
</dbReference>
<comment type="similarity">
    <text evidence="7">Belongs to the RecR family.</text>
</comment>
<organism evidence="9 10">
    <name type="scientific">Novipirellula artificiosorum</name>
    <dbReference type="NCBI Taxonomy" id="2528016"/>
    <lineage>
        <taxon>Bacteria</taxon>
        <taxon>Pseudomonadati</taxon>
        <taxon>Planctomycetota</taxon>
        <taxon>Planctomycetia</taxon>
        <taxon>Pirellulales</taxon>
        <taxon>Pirellulaceae</taxon>
        <taxon>Novipirellula</taxon>
    </lineage>
</organism>
<protein>
    <recommendedName>
        <fullName evidence="7">Recombination protein RecR</fullName>
    </recommendedName>
</protein>
<reference evidence="9 10" key="1">
    <citation type="submission" date="2019-02" db="EMBL/GenBank/DDBJ databases">
        <title>Deep-cultivation of Planctomycetes and their phenomic and genomic characterization uncovers novel biology.</title>
        <authorList>
            <person name="Wiegand S."/>
            <person name="Jogler M."/>
            <person name="Boedeker C."/>
            <person name="Pinto D."/>
            <person name="Vollmers J."/>
            <person name="Rivas-Marin E."/>
            <person name="Kohn T."/>
            <person name="Peeters S.H."/>
            <person name="Heuer A."/>
            <person name="Rast P."/>
            <person name="Oberbeckmann S."/>
            <person name="Bunk B."/>
            <person name="Jeske O."/>
            <person name="Meyerdierks A."/>
            <person name="Storesund J.E."/>
            <person name="Kallscheuer N."/>
            <person name="Luecker S."/>
            <person name="Lage O.M."/>
            <person name="Pohl T."/>
            <person name="Merkel B.J."/>
            <person name="Hornburger P."/>
            <person name="Mueller R.-W."/>
            <person name="Bruemmer F."/>
            <person name="Labrenz M."/>
            <person name="Spormann A.M."/>
            <person name="Op Den Camp H."/>
            <person name="Overmann J."/>
            <person name="Amann R."/>
            <person name="Jetten M.S.M."/>
            <person name="Mascher T."/>
            <person name="Medema M.H."/>
            <person name="Devos D.P."/>
            <person name="Kaster A.-K."/>
            <person name="Ovreas L."/>
            <person name="Rohde M."/>
            <person name="Galperin M.Y."/>
            <person name="Jogler C."/>
        </authorList>
    </citation>
    <scope>NUCLEOTIDE SEQUENCE [LARGE SCALE GENOMIC DNA]</scope>
    <source>
        <strain evidence="9 10">Poly41</strain>
    </source>
</reference>
<dbReference type="Gene3D" id="3.30.60.80">
    <property type="match status" value="1"/>
</dbReference>
<dbReference type="Proteomes" id="UP000319143">
    <property type="component" value="Unassembled WGS sequence"/>
</dbReference>
<dbReference type="PROSITE" id="PS01300">
    <property type="entry name" value="RECR"/>
    <property type="match status" value="1"/>
</dbReference>
<gene>
    <name evidence="7 9" type="primary">recR</name>
    <name evidence="9" type="ORF">Poly41_33270</name>
</gene>
<dbReference type="Pfam" id="PF13662">
    <property type="entry name" value="Toprim_4"/>
    <property type="match status" value="1"/>
</dbReference>
<evidence type="ECO:0000313" key="10">
    <source>
        <dbReference type="Proteomes" id="UP000319143"/>
    </source>
</evidence>
<dbReference type="Pfam" id="PF02132">
    <property type="entry name" value="RecR_ZnF"/>
    <property type="match status" value="1"/>
</dbReference>
<evidence type="ECO:0000256" key="2">
    <source>
        <dbReference type="ARBA" id="ARBA00022763"/>
    </source>
</evidence>
<comment type="function">
    <text evidence="7">May play a role in DNA repair. It seems to be involved in an RecBC-independent recombinational process of DNA repair. It may act with RecF and RecO.</text>
</comment>
<dbReference type="EMBL" id="SJPV01000005">
    <property type="protein sequence ID" value="TWU37200.1"/>
    <property type="molecule type" value="Genomic_DNA"/>
</dbReference>
<keyword evidence="4 7" id="KW-0862">Zinc</keyword>
<dbReference type="RefSeq" id="WP_146527478.1">
    <property type="nucleotide sequence ID" value="NZ_SJPV01000005.1"/>
</dbReference>
<dbReference type="CDD" id="cd01025">
    <property type="entry name" value="TOPRIM_recR"/>
    <property type="match status" value="1"/>
</dbReference>
<dbReference type="Pfam" id="PF21176">
    <property type="entry name" value="RecR_HhH"/>
    <property type="match status" value="1"/>
</dbReference>
<comment type="caution">
    <text evidence="9">The sequence shown here is derived from an EMBL/GenBank/DDBJ whole genome shotgun (WGS) entry which is preliminary data.</text>
</comment>
<dbReference type="Gene3D" id="3.40.1360.10">
    <property type="match status" value="1"/>
</dbReference>
<evidence type="ECO:0000256" key="6">
    <source>
        <dbReference type="ARBA" id="ARBA00023204"/>
    </source>
</evidence>
<dbReference type="PROSITE" id="PS50880">
    <property type="entry name" value="TOPRIM"/>
    <property type="match status" value="1"/>
</dbReference>
<keyword evidence="6 7" id="KW-0234">DNA repair</keyword>
<sequence>MSKDVGSNAGGGNHAGAVADLVDQLGRLPGIGRKSAERLAFHLLRVSEQEALALADSIRRVRTDVRYCADCFNLAETNRCAICSDPGRDTTRLCVVEQPRDLMSLEQSSAFKGLYHVLLGRIAPLDGIGPDQLTIDALVERVRQGAFVEVIMATNPTVEGDGTSLYISNLLSEFPVPITRLARGITAGSVLEYANREMIADALIGRQKL</sequence>
<dbReference type="SMART" id="SM00493">
    <property type="entry name" value="TOPRIM"/>
    <property type="match status" value="1"/>
</dbReference>
<keyword evidence="3 7" id="KW-0863">Zinc-finger</keyword>
<accession>A0A5C6DK38</accession>
<dbReference type="OrthoDB" id="9802672at2"/>
<dbReference type="InterPro" id="IPR000093">
    <property type="entry name" value="DNA_Rcmb_RecR"/>
</dbReference>
<dbReference type="GO" id="GO:0006281">
    <property type="term" value="P:DNA repair"/>
    <property type="evidence" value="ECO:0007669"/>
    <property type="project" value="UniProtKB-UniRule"/>
</dbReference>
<keyword evidence="10" id="KW-1185">Reference proteome</keyword>
<dbReference type="InterPro" id="IPR023627">
    <property type="entry name" value="Rcmb_RecR"/>
</dbReference>
<evidence type="ECO:0000256" key="7">
    <source>
        <dbReference type="HAMAP-Rule" id="MF_00017"/>
    </source>
</evidence>
<keyword evidence="2 7" id="KW-0227">DNA damage</keyword>
<dbReference type="PANTHER" id="PTHR30446">
    <property type="entry name" value="RECOMBINATION PROTEIN RECR"/>
    <property type="match status" value="1"/>
</dbReference>
<dbReference type="HAMAP" id="MF_00017">
    <property type="entry name" value="RecR"/>
    <property type="match status" value="1"/>
</dbReference>
<dbReference type="InterPro" id="IPR006171">
    <property type="entry name" value="TOPRIM_dom"/>
</dbReference>
<feature type="zinc finger region" description="C4-type" evidence="7">
    <location>
        <begin position="68"/>
        <end position="83"/>
    </location>
</feature>
<proteinExistence type="inferred from homology"/>
<dbReference type="GO" id="GO:0006310">
    <property type="term" value="P:DNA recombination"/>
    <property type="evidence" value="ECO:0007669"/>
    <property type="project" value="UniProtKB-UniRule"/>
</dbReference>
<dbReference type="Gene3D" id="1.10.8.420">
    <property type="entry name" value="RecR Domain 1"/>
    <property type="match status" value="1"/>
</dbReference>
<evidence type="ECO:0000256" key="5">
    <source>
        <dbReference type="ARBA" id="ARBA00023172"/>
    </source>
</evidence>
<dbReference type="SUPFAM" id="SSF111304">
    <property type="entry name" value="Recombination protein RecR"/>
    <property type="match status" value="1"/>
</dbReference>
<evidence type="ECO:0000256" key="1">
    <source>
        <dbReference type="ARBA" id="ARBA00022723"/>
    </source>
</evidence>
<evidence type="ECO:0000256" key="3">
    <source>
        <dbReference type="ARBA" id="ARBA00022771"/>
    </source>
</evidence>
<feature type="domain" description="Toprim" evidence="8">
    <location>
        <begin position="91"/>
        <end position="186"/>
    </location>
</feature>
<evidence type="ECO:0000256" key="4">
    <source>
        <dbReference type="ARBA" id="ARBA00022833"/>
    </source>
</evidence>
<dbReference type="InterPro" id="IPR034137">
    <property type="entry name" value="TOPRIM_RecR"/>
</dbReference>
<keyword evidence="1 7" id="KW-0479">Metal-binding</keyword>